<dbReference type="NCBIfam" id="TIGR02087">
    <property type="entry name" value="LEUD_arch"/>
    <property type="match status" value="1"/>
</dbReference>
<evidence type="ECO:0000313" key="8">
    <source>
        <dbReference type="EMBL" id="RYN63885.1"/>
    </source>
</evidence>
<dbReference type="EMBL" id="PDXD01000081">
    <property type="protein sequence ID" value="RYN63885.1"/>
    <property type="molecule type" value="Genomic_DNA"/>
</dbReference>
<dbReference type="InterPro" id="IPR015928">
    <property type="entry name" value="Aconitase/3IPM_dehydase_swvl"/>
</dbReference>
<dbReference type="CDD" id="cd01577">
    <property type="entry name" value="IPMI_Swivel"/>
    <property type="match status" value="1"/>
</dbReference>
<evidence type="ECO:0000256" key="1">
    <source>
        <dbReference type="ARBA" id="ARBA00007185"/>
    </source>
</evidence>
<dbReference type="PRINTS" id="PR00415">
    <property type="entry name" value="ACONITASE"/>
</dbReference>
<sequence length="830" mass="89850">MDAYLFICSILQTLSEAGKIEIAEDKLLHCLEELPGTPNGPVQLLESICTILEGQGRATHGNAIRHVLNIVVTEQELGGLGISGKSWEEVDEHTLHEIKFLTDAWLTAAESRAAARHLPQPLKQQDTRRLPMNLAEKILAHHAFSVPRRERVVAGDLLRVSIDWVIASELSWVGMKHSVTSLDMKPSAWRNDRFWLSGDHTVDPRTYHDKRVQALIKGLESAKRDLKMTENQGSNYTIMHTEFVRERAEPGMLVLGSDSHTCSAGAVSALAIGLGAGDVMAGLATGETWFKVPECIRINFTGQPAWYIGGKDVILSVLKQLKRNTYAAERIVEFGGAGAKLLSCDARFAISNMCTELGAITGIFVPDGVTQSFVDSRRRKMYKSESLYFAPDEGASYASTFEIDLGEVEPFIAIYPSPDQVCPVAERTGMRFDGCFIGACTTTEEDLVLAALVLEAGLKRGLTLEKGKRIVVPGSLPIVKNLRALGLLDIYKACGYEQPAPGCSLCLGIGADVAEAGSQWLSSQNRNFQNRMGRGAVGHICSAATVAASSFNMTLTDPCDLLNDVSENTFKEYLARCKVARGGSESKLAGGKQANNVQYIEPCLLGENARSAEGEVPALEAAAVSLDDARLGSINSRIYKLDDYVDTDAIIPAPACVGSPTDEMLGSHCFELTNPDFRDYVRSGHRVIVGGRAFGCGSSREEAPRALKGLGVQCVIARSFAFIFGRNMPNIGMLAIVLTDEAFYKAAQQGENIEVDVEGRVVHVAGQAFPFSLDDMELQLIRNRGLAASYQKLGSKVFAALCQKPAPLPISALADATLAQGGSIGRQMDW</sequence>
<reference evidence="9" key="1">
    <citation type="journal article" date="2019" name="bioRxiv">
        <title>Genomics, evolutionary history and diagnostics of the Alternaria alternata species group including apple and Asian pear pathotypes.</title>
        <authorList>
            <person name="Armitage A.D."/>
            <person name="Cockerton H.M."/>
            <person name="Sreenivasaprasad S."/>
            <person name="Woodhall J.W."/>
            <person name="Lane C.R."/>
            <person name="Harrison R.J."/>
            <person name="Clarkson J.P."/>
        </authorList>
    </citation>
    <scope>NUCLEOTIDE SEQUENCE [LARGE SCALE GENOMIC DNA]</scope>
    <source>
        <strain evidence="9">FERA 1177</strain>
    </source>
</reference>
<evidence type="ECO:0000259" key="6">
    <source>
        <dbReference type="Pfam" id="PF00330"/>
    </source>
</evidence>
<dbReference type="InterPro" id="IPR011827">
    <property type="entry name" value="LeuD_type2/HacB/DmdB"/>
</dbReference>
<dbReference type="GO" id="GO:0016836">
    <property type="term" value="F:hydro-lyase activity"/>
    <property type="evidence" value="ECO:0007669"/>
    <property type="project" value="InterPro"/>
</dbReference>
<evidence type="ECO:0000313" key="9">
    <source>
        <dbReference type="Proteomes" id="UP000291422"/>
    </source>
</evidence>
<evidence type="ECO:0000259" key="7">
    <source>
        <dbReference type="Pfam" id="PF00694"/>
    </source>
</evidence>
<dbReference type="GO" id="GO:0046872">
    <property type="term" value="F:metal ion binding"/>
    <property type="evidence" value="ECO:0007669"/>
    <property type="project" value="UniProtKB-KW"/>
</dbReference>
<proteinExistence type="inferred from homology"/>
<keyword evidence="3" id="KW-0408">Iron</keyword>
<comment type="similarity">
    <text evidence="1">Belongs to the aconitase/IPM isomerase family.</text>
</comment>
<comment type="caution">
    <text evidence="8">The sequence shown here is derived from an EMBL/GenBank/DDBJ whole genome shotgun (WGS) entry which is preliminary data.</text>
</comment>
<evidence type="ECO:0000256" key="3">
    <source>
        <dbReference type="ARBA" id="ARBA00023004"/>
    </source>
</evidence>
<dbReference type="SUPFAM" id="SSF52016">
    <property type="entry name" value="LeuD/IlvD-like"/>
    <property type="match status" value="1"/>
</dbReference>
<dbReference type="Pfam" id="PF00330">
    <property type="entry name" value="Aconitase"/>
    <property type="match status" value="1"/>
</dbReference>
<dbReference type="Proteomes" id="UP000291422">
    <property type="component" value="Unassembled WGS sequence"/>
</dbReference>
<dbReference type="AlphaFoldDB" id="A0A4Q4MY24"/>
<dbReference type="GO" id="GO:0170034">
    <property type="term" value="P:L-amino acid biosynthetic process"/>
    <property type="evidence" value="ECO:0007669"/>
    <property type="project" value="UniProtKB-ARBA"/>
</dbReference>
<dbReference type="InterPro" id="IPR015931">
    <property type="entry name" value="Acnase/IPM_dHydase_lsu_aba_1/3"/>
</dbReference>
<keyword evidence="5" id="KW-0456">Lyase</keyword>
<dbReference type="PANTHER" id="PTHR43822">
    <property type="entry name" value="HOMOACONITASE, MITOCHONDRIAL-RELATED"/>
    <property type="match status" value="1"/>
</dbReference>
<dbReference type="Pfam" id="PF00694">
    <property type="entry name" value="Aconitase_C"/>
    <property type="match status" value="1"/>
</dbReference>
<dbReference type="GO" id="GO:0051536">
    <property type="term" value="F:iron-sulfur cluster binding"/>
    <property type="evidence" value="ECO:0007669"/>
    <property type="project" value="UniProtKB-KW"/>
</dbReference>
<keyword evidence="4" id="KW-0411">Iron-sulfur</keyword>
<dbReference type="InterPro" id="IPR000573">
    <property type="entry name" value="AconitaseA/IPMdHydase_ssu_swvl"/>
</dbReference>
<feature type="domain" description="Aconitase A/isopropylmalate dehydratase small subunit swivel" evidence="7">
    <location>
        <begin position="684"/>
        <end position="740"/>
    </location>
</feature>
<dbReference type="Gene3D" id="3.30.499.10">
    <property type="entry name" value="Aconitase, domain 3"/>
    <property type="match status" value="2"/>
</dbReference>
<dbReference type="InterPro" id="IPR018136">
    <property type="entry name" value="Aconitase_4Fe-4S_BS"/>
</dbReference>
<feature type="domain" description="Aconitase/3-isopropylmalate dehydratase large subunit alpha/beta/alpha" evidence="6">
    <location>
        <begin position="213"/>
        <end position="551"/>
    </location>
</feature>
<dbReference type="GO" id="GO:0170038">
    <property type="term" value="P:proteinogenic amino acid biosynthetic process"/>
    <property type="evidence" value="ECO:0007669"/>
    <property type="project" value="UniProtKB-ARBA"/>
</dbReference>
<organism evidence="8 9">
    <name type="scientific">Alternaria alternata</name>
    <name type="common">Alternaria rot fungus</name>
    <name type="synonym">Torula alternata</name>
    <dbReference type="NCBI Taxonomy" id="5599"/>
    <lineage>
        <taxon>Eukaryota</taxon>
        <taxon>Fungi</taxon>
        <taxon>Dikarya</taxon>
        <taxon>Ascomycota</taxon>
        <taxon>Pezizomycotina</taxon>
        <taxon>Dothideomycetes</taxon>
        <taxon>Pleosporomycetidae</taxon>
        <taxon>Pleosporales</taxon>
        <taxon>Pleosporineae</taxon>
        <taxon>Pleosporaceae</taxon>
        <taxon>Alternaria</taxon>
        <taxon>Alternaria sect. Alternaria</taxon>
        <taxon>Alternaria alternata complex</taxon>
    </lineage>
</organism>
<accession>A0A4Q4MY24</accession>
<evidence type="ECO:0000256" key="5">
    <source>
        <dbReference type="ARBA" id="ARBA00023239"/>
    </source>
</evidence>
<gene>
    <name evidence="8" type="ORF">AA0117_g12677</name>
</gene>
<protein>
    <submittedName>
        <fullName evidence="8">Putative aconitate hydratase</fullName>
    </submittedName>
</protein>
<dbReference type="InterPro" id="IPR050067">
    <property type="entry name" value="IPM_dehydratase_rel_enz"/>
</dbReference>
<dbReference type="Gene3D" id="3.20.19.10">
    <property type="entry name" value="Aconitase, domain 4"/>
    <property type="match status" value="1"/>
</dbReference>
<dbReference type="InterPro" id="IPR001030">
    <property type="entry name" value="Acoase/IPM_deHydtase_lsu_aba"/>
</dbReference>
<name>A0A4Q4MY24_ALTAL</name>
<dbReference type="VEuPathDB" id="FungiDB:CC77DRAFT_1042638"/>
<dbReference type="InterPro" id="IPR036008">
    <property type="entry name" value="Aconitase_4Fe-4S_dom"/>
</dbReference>
<dbReference type="InterPro" id="IPR033940">
    <property type="entry name" value="IPMI_Swivel"/>
</dbReference>
<keyword evidence="2" id="KW-0479">Metal-binding</keyword>
<evidence type="ECO:0000256" key="2">
    <source>
        <dbReference type="ARBA" id="ARBA00022723"/>
    </source>
</evidence>
<dbReference type="PROSITE" id="PS01244">
    <property type="entry name" value="ACONITASE_2"/>
    <property type="match status" value="1"/>
</dbReference>
<dbReference type="PANTHER" id="PTHR43822:SF2">
    <property type="entry name" value="HOMOACONITASE, MITOCHONDRIAL"/>
    <property type="match status" value="1"/>
</dbReference>
<dbReference type="SUPFAM" id="SSF53732">
    <property type="entry name" value="Aconitase iron-sulfur domain"/>
    <property type="match status" value="1"/>
</dbReference>
<evidence type="ECO:0000256" key="4">
    <source>
        <dbReference type="ARBA" id="ARBA00023014"/>
    </source>
</evidence>